<dbReference type="AlphaFoldDB" id="A0A0F9HD30"/>
<dbReference type="EMBL" id="LAZR01017287">
    <property type="protein sequence ID" value="KKM01047.1"/>
    <property type="molecule type" value="Genomic_DNA"/>
</dbReference>
<protein>
    <submittedName>
        <fullName evidence="1">Uncharacterized protein</fullName>
    </submittedName>
</protein>
<organism evidence="1">
    <name type="scientific">marine sediment metagenome</name>
    <dbReference type="NCBI Taxonomy" id="412755"/>
    <lineage>
        <taxon>unclassified sequences</taxon>
        <taxon>metagenomes</taxon>
        <taxon>ecological metagenomes</taxon>
    </lineage>
</organism>
<sequence length="82" mass="9364">MWEHYHRTDVTRIASAKNRARDVIKAMRSPTDEMAREGFDVVFGNGSVRCREDCLHTIVVETTIGKEVWFAMIAIALNKDVP</sequence>
<name>A0A0F9HD30_9ZZZZ</name>
<gene>
    <name evidence="1" type="ORF">LCGC14_1798370</name>
</gene>
<comment type="caution">
    <text evidence="1">The sequence shown here is derived from an EMBL/GenBank/DDBJ whole genome shotgun (WGS) entry which is preliminary data.</text>
</comment>
<accession>A0A0F9HD30</accession>
<evidence type="ECO:0000313" key="1">
    <source>
        <dbReference type="EMBL" id="KKM01047.1"/>
    </source>
</evidence>
<reference evidence="1" key="1">
    <citation type="journal article" date="2015" name="Nature">
        <title>Complex archaea that bridge the gap between prokaryotes and eukaryotes.</title>
        <authorList>
            <person name="Spang A."/>
            <person name="Saw J.H."/>
            <person name="Jorgensen S.L."/>
            <person name="Zaremba-Niedzwiedzka K."/>
            <person name="Martijn J."/>
            <person name="Lind A.E."/>
            <person name="van Eijk R."/>
            <person name="Schleper C."/>
            <person name="Guy L."/>
            <person name="Ettema T.J."/>
        </authorList>
    </citation>
    <scope>NUCLEOTIDE SEQUENCE</scope>
</reference>
<proteinExistence type="predicted"/>